<evidence type="ECO:0000256" key="5">
    <source>
        <dbReference type="ARBA" id="ARBA00023157"/>
    </source>
</evidence>
<feature type="coiled-coil region" evidence="6">
    <location>
        <begin position="288"/>
        <end position="319"/>
    </location>
</feature>
<keyword evidence="5" id="KW-1015">Disulfide bond</keyword>
<feature type="region of interest" description="Disordered" evidence="7">
    <location>
        <begin position="1035"/>
        <end position="1058"/>
    </location>
</feature>
<evidence type="ECO:0000256" key="3">
    <source>
        <dbReference type="ARBA" id="ARBA00022989"/>
    </source>
</evidence>
<dbReference type="InterPro" id="IPR013766">
    <property type="entry name" value="Thioredoxin_domain"/>
</dbReference>
<organism evidence="9 10">
    <name type="scientific">Pristionchus pacificus</name>
    <name type="common">Parasitic nematode worm</name>
    <dbReference type="NCBI Taxonomy" id="54126"/>
    <lineage>
        <taxon>Eukaryota</taxon>
        <taxon>Metazoa</taxon>
        <taxon>Ecdysozoa</taxon>
        <taxon>Nematoda</taxon>
        <taxon>Chromadorea</taxon>
        <taxon>Rhabditida</taxon>
        <taxon>Rhabditina</taxon>
        <taxon>Diplogasteromorpha</taxon>
        <taxon>Diplogasteroidea</taxon>
        <taxon>Neodiplogasteridae</taxon>
        <taxon>Pristionchus</taxon>
    </lineage>
</organism>
<dbReference type="InterPro" id="IPR017937">
    <property type="entry name" value="Thioredoxin_CS"/>
</dbReference>
<dbReference type="PROSITE" id="PS00194">
    <property type="entry name" value="THIOREDOXIN_1"/>
    <property type="match status" value="1"/>
</dbReference>
<keyword evidence="4 8" id="KW-0472">Membrane</keyword>
<keyword evidence="3 8" id="KW-1133">Transmembrane helix</keyword>
<dbReference type="InterPro" id="IPR036249">
    <property type="entry name" value="Thioredoxin-like_sf"/>
</dbReference>
<dbReference type="Pfam" id="PF06201">
    <property type="entry name" value="PITH"/>
    <property type="match status" value="1"/>
</dbReference>
<dbReference type="Pfam" id="PF00085">
    <property type="entry name" value="Thioredoxin"/>
    <property type="match status" value="1"/>
</dbReference>
<dbReference type="GO" id="GO:0005829">
    <property type="term" value="C:cytosol"/>
    <property type="evidence" value="ECO:0000318"/>
    <property type="project" value="GO_Central"/>
</dbReference>
<accession>A0A2A6C4X7</accession>
<dbReference type="FunFam" id="3.40.30.10:FF:000245">
    <property type="entry name" value="Thioredoxin"/>
    <property type="match status" value="1"/>
</dbReference>
<dbReference type="AlphaFoldDB" id="A0A2A6C4X7"/>
<keyword evidence="2 8" id="KW-0812">Transmembrane</keyword>
<evidence type="ECO:0000256" key="6">
    <source>
        <dbReference type="SAM" id="Coils"/>
    </source>
</evidence>
<name>A0A2A6C4X7_PRIPA</name>
<dbReference type="Pfam" id="PF08700">
    <property type="entry name" value="VPS51_Exo84_N"/>
    <property type="match status" value="1"/>
</dbReference>
<dbReference type="GO" id="GO:0015035">
    <property type="term" value="F:protein-disulfide reductase activity"/>
    <property type="evidence" value="ECO:0000318"/>
    <property type="project" value="GO_Central"/>
</dbReference>
<dbReference type="Proteomes" id="UP000005239">
    <property type="component" value="Unassembled WGS sequence"/>
</dbReference>
<dbReference type="Gene3D" id="3.40.30.10">
    <property type="entry name" value="Glutaredoxin"/>
    <property type="match status" value="1"/>
</dbReference>
<gene>
    <name evidence="9" type="primary">WBGene00104492</name>
</gene>
<dbReference type="InterPro" id="IPR008979">
    <property type="entry name" value="Galactose-bd-like_sf"/>
</dbReference>
<dbReference type="EnsemblMetazoa" id="PPA14938.1">
    <property type="protein sequence ID" value="PPA14938.1"/>
    <property type="gene ID" value="WBGene00104492"/>
</dbReference>
<dbReference type="InterPro" id="IPR010400">
    <property type="entry name" value="PITH_dom"/>
</dbReference>
<evidence type="ECO:0000313" key="9">
    <source>
        <dbReference type="EnsemblMetazoa" id="PPA14938.1"/>
    </source>
</evidence>
<dbReference type="CDD" id="cd02947">
    <property type="entry name" value="TRX_family"/>
    <property type="match status" value="1"/>
</dbReference>
<evidence type="ECO:0000256" key="4">
    <source>
        <dbReference type="ARBA" id="ARBA00023136"/>
    </source>
</evidence>
<evidence type="ECO:0000313" key="10">
    <source>
        <dbReference type="Proteomes" id="UP000005239"/>
    </source>
</evidence>
<evidence type="ECO:0000256" key="8">
    <source>
        <dbReference type="SAM" id="Phobius"/>
    </source>
</evidence>
<evidence type="ECO:0000256" key="1">
    <source>
        <dbReference type="ARBA" id="ARBA00004141"/>
    </source>
</evidence>
<feature type="transmembrane region" description="Helical" evidence="8">
    <location>
        <begin position="1157"/>
        <end position="1177"/>
    </location>
</feature>
<dbReference type="SUPFAM" id="SSF49785">
    <property type="entry name" value="Galactose-binding domain-like"/>
    <property type="match status" value="1"/>
</dbReference>
<dbReference type="Pfam" id="PF09801">
    <property type="entry name" value="SYS1"/>
    <property type="match status" value="1"/>
</dbReference>
<dbReference type="PROSITE" id="PS51352">
    <property type="entry name" value="THIOREDOXIN_2"/>
    <property type="match status" value="1"/>
</dbReference>
<keyword evidence="10" id="KW-1185">Reference proteome</keyword>
<protein>
    <submittedName>
        <fullName evidence="9">Cogc-1</fullName>
    </submittedName>
</protein>
<evidence type="ECO:0000256" key="2">
    <source>
        <dbReference type="ARBA" id="ARBA00022692"/>
    </source>
</evidence>
<feature type="transmembrane region" description="Helical" evidence="8">
    <location>
        <begin position="1184"/>
        <end position="1203"/>
    </location>
</feature>
<reference evidence="9" key="2">
    <citation type="submission" date="2022-06" db="UniProtKB">
        <authorList>
            <consortium name="EnsemblMetazoa"/>
        </authorList>
    </citation>
    <scope>IDENTIFICATION</scope>
    <source>
        <strain evidence="9">PS312</strain>
    </source>
</reference>
<dbReference type="Gene3D" id="2.60.120.470">
    <property type="entry name" value="PITH domain"/>
    <property type="match status" value="1"/>
</dbReference>
<sequence>MPVKHINTDLEFAEAMGAAGGKPVVVDFFAEWCGPCKQIAPFYEQLSNKYPTVAFFKVDVDKCEVTSASNGISAMPTFAMFVNKSKVDSVRGANQDALETMVKKFADTQPSGPVPGQVDLTTLIDKKQMEVLNEDDDTPLANFIAGPGNLRSDCDEQLIISLPFIQPVKIHSIVIKGVGDRAPKTVRIFTNLPKTLDFDNAAGAEAVQVLEFGDKAKEEEGELQQLRYVKFQNVNNIQFFIEGNQGGGEVTEIEDLKVYGTPLSAVNMNEFTRVAGKKGEMNVDILMRDKTVEELDALQTALQKEMEEEREELREMVGRRYRDVLDASAEVRTVHKMAEEVVTSLTASRSTHVPPETLAPSRVNTAMDTHKLIALHYLLPLIGNSPDLDSLNSGYALVLAEQLHRSLLHSGENSLCSLLPSMGRRIALTRKQVVQQMAEDLSSCSRSDWASNELASICLVEGRGIEELLDEYLKARKCYLRDELETGSLLTVVKEVKETLTVVECLFSQGELLAVLQSISAPHFRPQVCMDLEADSAFSSFSSMISQEMEKVNRQTRERKLGSITTQKINDKCEKWIDEMCTSARSSVSTIMEYYENLDEIIQFIDALEDIVGTKWPRIGSTNSSFFTEKLLGSVVVERFKSVVSSLISSHYSSFSSSLHSLSSSLDPPPLFEKRRTKFDPLMARGISHSLNQSVLDLLSSISSVRETVTRFEKAVGVASQSVLAAESTSTTVTRDSVRDALADEVVQMVQRVCSSFSLPSSVSPSHSMDNHLFKARVALALLQSDPATMCKVLNRDGIRISACSTLLHTAIDESLSSFVNEICCEFVSADRGLLSEFILSFASPLHSMDIAMEWDKIDLPEVGQVHVPLFISAKVHNSLVQLCRRLSSLSLSHLLSRSIRVQLTSTIARHLVQLYTGIVTKHSPSHSFPQRILLQLLFDTRVLSALFPIQDSKSGWKSLSSSIESLVDPFDLSLLSPLLTTNTKIAMQRIQLTIAPLLLDIIPSKDSTSSSLLHLIDILPRSTDDYLPRIPPIPRLDRASSTESSKTRVNRSASRAKAKNSLLMGDSSGMPSNPSISSFVNKISSTWFGNSLTTDESISEHQSVIYRNVWDISNVRLGSIPTGVFYTVSSSVILSSSLFGFTPSLAMLFSATPSRIGVFSQLVSSLACAFALSHVVQRAKQCLDFTCTIHLFHLIAICLYSHAFPTTLTWWLLQISSVTLCTVLGEYFCMQIESREIKLVGVPSKYDL</sequence>
<dbReference type="InterPro" id="IPR019185">
    <property type="entry name" value="Integral_membrane_SYS1-rel"/>
</dbReference>
<dbReference type="GO" id="GO:0016020">
    <property type="term" value="C:membrane"/>
    <property type="evidence" value="ECO:0007669"/>
    <property type="project" value="UniProtKB-SubCell"/>
</dbReference>
<dbReference type="PANTHER" id="PTHR46115">
    <property type="entry name" value="THIOREDOXIN-LIKE PROTEIN 1"/>
    <property type="match status" value="1"/>
</dbReference>
<dbReference type="PRINTS" id="PR00421">
    <property type="entry name" value="THIOREDOXIN"/>
</dbReference>
<accession>A0A8R1UAA7</accession>
<dbReference type="SUPFAM" id="SSF52833">
    <property type="entry name" value="Thioredoxin-like"/>
    <property type="match status" value="1"/>
</dbReference>
<comment type="subcellular location">
    <subcellularLocation>
        <location evidence="1">Membrane</location>
        <topology evidence="1">Multi-pass membrane protein</topology>
    </subcellularLocation>
</comment>
<dbReference type="InterPro" id="IPR037047">
    <property type="entry name" value="PITH_dom_sf"/>
</dbReference>
<reference evidence="10" key="1">
    <citation type="journal article" date="2008" name="Nat. Genet.">
        <title>The Pristionchus pacificus genome provides a unique perspective on nematode lifestyle and parasitism.</title>
        <authorList>
            <person name="Dieterich C."/>
            <person name="Clifton S.W."/>
            <person name="Schuster L.N."/>
            <person name="Chinwalla A."/>
            <person name="Delehaunty K."/>
            <person name="Dinkelacker I."/>
            <person name="Fulton L."/>
            <person name="Fulton R."/>
            <person name="Godfrey J."/>
            <person name="Minx P."/>
            <person name="Mitreva M."/>
            <person name="Roeseler W."/>
            <person name="Tian H."/>
            <person name="Witte H."/>
            <person name="Yang S.P."/>
            <person name="Wilson R.K."/>
            <person name="Sommer R.J."/>
        </authorList>
    </citation>
    <scope>NUCLEOTIDE SEQUENCE [LARGE SCALE GENOMIC DNA]</scope>
    <source>
        <strain evidence="10">PS312</strain>
    </source>
</reference>
<evidence type="ECO:0000256" key="7">
    <source>
        <dbReference type="SAM" id="MobiDB-lite"/>
    </source>
</evidence>
<keyword evidence="6" id="KW-0175">Coiled coil</keyword>
<proteinExistence type="predicted"/>
<dbReference type="PROSITE" id="PS51532">
    <property type="entry name" value="PITH"/>
    <property type="match status" value="1"/>
</dbReference>